<evidence type="ECO:0000256" key="1">
    <source>
        <dbReference type="ARBA" id="ARBA00004123"/>
    </source>
</evidence>
<proteinExistence type="inferred from homology"/>
<keyword evidence="3" id="KW-0539">Nucleus</keyword>
<dbReference type="OrthoDB" id="5583at2759"/>
<reference evidence="4 5" key="2">
    <citation type="submission" date="2018-11" db="EMBL/GenBank/DDBJ databases">
        <authorList>
            <consortium name="Pathogen Informatics"/>
        </authorList>
    </citation>
    <scope>NUCLEOTIDE SEQUENCE [LARGE SCALE GENOMIC DNA]</scope>
</reference>
<evidence type="ECO:0000256" key="2">
    <source>
        <dbReference type="ARBA" id="ARBA00006076"/>
    </source>
</evidence>
<dbReference type="GO" id="GO:0000481">
    <property type="term" value="P:maturation of 5S rRNA"/>
    <property type="evidence" value="ECO:0007669"/>
    <property type="project" value="TreeGrafter"/>
</dbReference>
<reference evidence="6" key="1">
    <citation type="submission" date="2017-02" db="UniProtKB">
        <authorList>
            <consortium name="WormBaseParasite"/>
        </authorList>
    </citation>
    <scope>IDENTIFICATION</scope>
</reference>
<evidence type="ECO:0000313" key="5">
    <source>
        <dbReference type="Proteomes" id="UP000267096"/>
    </source>
</evidence>
<dbReference type="GO" id="GO:0046540">
    <property type="term" value="C:U4/U6 x U5 tri-snRNP complex"/>
    <property type="evidence" value="ECO:0007669"/>
    <property type="project" value="TreeGrafter"/>
</dbReference>
<name>A0A0M3JDG9_ANISI</name>
<sequence length="141" mass="16267">MDLILFELTQFREDILKADSDDDGPYNVLGEERDVTKGMAAMVKLAAEKGYLDQGKERKVNGPSLKHLENKRFSQIEVGKYDIEEKYTKKLERMGTTGTGPVRPFPEKSDYKPDIRITYIDERGREMESKDAFRVLSWKLA</sequence>
<dbReference type="PANTHER" id="PTHR14152">
    <property type="entry name" value="SQUAMOUS CELL CARCINOMA ANTIGEN RECOGNISED BY CYTOTOXIC T LYMPHOCYTES"/>
    <property type="match status" value="1"/>
</dbReference>
<protein>
    <submittedName>
        <fullName evidence="6">U4/U6.U5 tri-snRNP-associated protein 1 (inferred by orthology to a human protein)</fullName>
    </submittedName>
</protein>
<gene>
    <name evidence="4" type="ORF">ASIM_LOCUS5452</name>
</gene>
<dbReference type="WBParaSite" id="ASIM_0000565601-mRNA-1">
    <property type="protein sequence ID" value="ASIM_0000565601-mRNA-1"/>
    <property type="gene ID" value="ASIM_0000565601"/>
</dbReference>
<organism evidence="6">
    <name type="scientific">Anisakis simplex</name>
    <name type="common">Herring worm</name>
    <dbReference type="NCBI Taxonomy" id="6269"/>
    <lineage>
        <taxon>Eukaryota</taxon>
        <taxon>Metazoa</taxon>
        <taxon>Ecdysozoa</taxon>
        <taxon>Nematoda</taxon>
        <taxon>Chromadorea</taxon>
        <taxon>Rhabditida</taxon>
        <taxon>Spirurina</taxon>
        <taxon>Ascaridomorpha</taxon>
        <taxon>Ascaridoidea</taxon>
        <taxon>Anisakidae</taxon>
        <taxon>Anisakis</taxon>
        <taxon>Anisakis simplex complex</taxon>
    </lineage>
</organism>
<dbReference type="Proteomes" id="UP000267096">
    <property type="component" value="Unassembled WGS sequence"/>
</dbReference>
<comment type="subcellular location">
    <subcellularLocation>
        <location evidence="1">Nucleus</location>
    </subcellularLocation>
</comment>
<dbReference type="InterPro" id="IPR005011">
    <property type="entry name" value="SNU66/SART1"/>
</dbReference>
<dbReference type="PANTHER" id="PTHR14152:SF5">
    <property type="entry name" value="U4_U6.U5 TRI-SNRNP-ASSOCIATED PROTEIN 1"/>
    <property type="match status" value="1"/>
</dbReference>
<dbReference type="Pfam" id="PF03343">
    <property type="entry name" value="SART-1"/>
    <property type="match status" value="1"/>
</dbReference>
<accession>A0A0M3JDG9</accession>
<dbReference type="EMBL" id="UYRR01010667">
    <property type="protein sequence ID" value="VDK25561.1"/>
    <property type="molecule type" value="Genomic_DNA"/>
</dbReference>
<comment type="similarity">
    <text evidence="2">Belongs to the SNU66/SART1 family.</text>
</comment>
<evidence type="ECO:0000313" key="4">
    <source>
        <dbReference type="EMBL" id="VDK25561.1"/>
    </source>
</evidence>
<dbReference type="AlphaFoldDB" id="A0A0M3JDG9"/>
<dbReference type="GO" id="GO:0045292">
    <property type="term" value="P:mRNA cis splicing, via spliceosome"/>
    <property type="evidence" value="ECO:0007669"/>
    <property type="project" value="TreeGrafter"/>
</dbReference>
<keyword evidence="5" id="KW-1185">Reference proteome</keyword>
<evidence type="ECO:0000256" key="3">
    <source>
        <dbReference type="ARBA" id="ARBA00023242"/>
    </source>
</evidence>
<evidence type="ECO:0000313" key="6">
    <source>
        <dbReference type="WBParaSite" id="ASIM_0000565601-mRNA-1"/>
    </source>
</evidence>